<dbReference type="InterPro" id="IPR015943">
    <property type="entry name" value="WD40/YVTN_repeat-like_dom_sf"/>
</dbReference>
<keyword evidence="3" id="KW-0176">Collagen</keyword>
<dbReference type="Proteomes" id="UP000298133">
    <property type="component" value="Unassembled WGS sequence"/>
</dbReference>
<proteinExistence type="predicted"/>
<dbReference type="SUPFAM" id="SSF50969">
    <property type="entry name" value="YVTN repeat-like/Quinoprotein amine dehydrogenase"/>
    <property type="match status" value="1"/>
</dbReference>
<keyword evidence="4" id="KW-1185">Reference proteome</keyword>
<feature type="region of interest" description="Disordered" evidence="1">
    <location>
        <begin position="478"/>
        <end position="500"/>
    </location>
</feature>
<sequence>MTAVFGLSACSDDGKDGAAGADGVNGVDGADGVNAVDTTVSLALLGRYQSGSFDESAAEIVDYDPTLQRAYVVNAQSGGIDVLDASAPNLPILEESWDVAADVAAAIDGLEVGGLGAANSVAVSAGRVAVAIEASPKQNDGYVALYTTAGLFQAALKVGALPDMLTFTPDGNKLVVANEGEPNGDYSVDPDGSVSIIDVSGALTALDASDVTAVTFDSLTREQMNDAGVRVSGKATSVAADMEPEYVTVSADSQTAFVALQENNALAIIDLGDNSLEGVVGLGYKDFSIPGNELDASNKDDVVNIRNWPVFGTYMPDAIANYQVSGITYLITANEGDGREYLTDQADAGSCSLAGGFDFDGGDCFHYLDEIRIKDLDSAQIDIPNLTQFFTDVDDLQAQEKLGRLKVITDLGVECTELTDAEQLAATGQPGASCRYSSLHAFGGRSFTIWNSETGEAVFDSGSQLEVLTANRYGYQHFNASNDDSKGDDRSDDKGPEPEGLAVGVVAGKHYLFVGLERIGGVAVYNISNPQAPLFVQYINSRDFTVDQQSSAAGDLGPEGLKFVPAAQSPIGSAMLIVGNEVSGTTSFYSVEEIGLD</sequence>
<feature type="compositionally biased region" description="Basic and acidic residues" evidence="1">
    <location>
        <begin position="483"/>
        <end position="497"/>
    </location>
</feature>
<reference evidence="3 4" key="1">
    <citation type="submission" date="2019-03" db="EMBL/GenBank/DDBJ databases">
        <title>Draft genome of Gammaproteobacteria bacterium LSUCC0057, a member of the SAR92 clade.</title>
        <authorList>
            <person name="Lanclos V.C."/>
            <person name="Doiron C."/>
            <person name="Henson M.W."/>
            <person name="Thrash J.C."/>
        </authorList>
    </citation>
    <scope>NUCLEOTIDE SEQUENCE [LARGE SCALE GENOMIC DNA]</scope>
    <source>
        <strain evidence="3 4">LSUCC0057</strain>
    </source>
</reference>
<evidence type="ECO:0000256" key="1">
    <source>
        <dbReference type="SAM" id="MobiDB-lite"/>
    </source>
</evidence>
<dbReference type="InterPro" id="IPR055188">
    <property type="entry name" value="Choice_anch_I"/>
</dbReference>
<dbReference type="InterPro" id="IPR011044">
    <property type="entry name" value="Quino_amine_DH_bsu"/>
</dbReference>
<evidence type="ECO:0000313" key="3">
    <source>
        <dbReference type="EMBL" id="TFH69304.1"/>
    </source>
</evidence>
<dbReference type="OrthoDB" id="9803927at2"/>
<dbReference type="AlphaFoldDB" id="A0A4Y8UNN7"/>
<evidence type="ECO:0000259" key="2">
    <source>
        <dbReference type="Pfam" id="PF22494"/>
    </source>
</evidence>
<dbReference type="InterPro" id="IPR052956">
    <property type="entry name" value="Mesenchyme-surface_protein"/>
</dbReference>
<organism evidence="3 4">
    <name type="scientific">Gammaproteobacteria bacterium LSUCC0057</name>
    <dbReference type="NCBI Taxonomy" id="2559237"/>
    <lineage>
        <taxon>Bacteria</taxon>
        <taxon>Pseudomonadati</taxon>
        <taxon>Pseudomonadota</taxon>
        <taxon>Gammaproteobacteria</taxon>
        <taxon>Cellvibrionales</taxon>
        <taxon>Porticoccaceae</taxon>
        <taxon>SAR92 clade</taxon>
    </lineage>
</organism>
<accession>A0A4Y8UNN7</accession>
<gene>
    <name evidence="3" type="ORF">E3W66_00380</name>
</gene>
<comment type="caution">
    <text evidence="3">The sequence shown here is derived from an EMBL/GenBank/DDBJ whole genome shotgun (WGS) entry which is preliminary data.</text>
</comment>
<dbReference type="Pfam" id="PF22494">
    <property type="entry name" value="choice_anch_I"/>
    <property type="match status" value="2"/>
</dbReference>
<name>A0A4Y8UNN7_9GAMM</name>
<dbReference type="Gene3D" id="2.130.10.10">
    <property type="entry name" value="YVTN repeat-like/Quinoprotein amine dehydrogenase"/>
    <property type="match status" value="1"/>
</dbReference>
<dbReference type="PANTHER" id="PTHR46928">
    <property type="entry name" value="MESENCHYME-SPECIFIC CELL SURFACE GLYCOPROTEIN"/>
    <property type="match status" value="1"/>
</dbReference>
<dbReference type="PANTHER" id="PTHR46928:SF1">
    <property type="entry name" value="MESENCHYME-SPECIFIC CELL SURFACE GLYCOPROTEIN"/>
    <property type="match status" value="1"/>
</dbReference>
<evidence type="ECO:0000313" key="4">
    <source>
        <dbReference type="Proteomes" id="UP000298133"/>
    </source>
</evidence>
<protein>
    <submittedName>
        <fullName evidence="3">Collagen-like protein</fullName>
    </submittedName>
</protein>
<dbReference type="NCBIfam" id="NF038117">
    <property type="entry name" value="choice_anch_I"/>
    <property type="match status" value="1"/>
</dbReference>
<feature type="domain" description="Choice-of-anchor I" evidence="2">
    <location>
        <begin position="56"/>
        <end position="343"/>
    </location>
</feature>
<feature type="domain" description="Choice-of-anchor I" evidence="2">
    <location>
        <begin position="426"/>
        <end position="590"/>
    </location>
</feature>
<dbReference type="EMBL" id="SPIA01000001">
    <property type="protein sequence ID" value="TFH69304.1"/>
    <property type="molecule type" value="Genomic_DNA"/>
</dbReference>